<reference evidence="4" key="1">
    <citation type="journal article" date="2015" name="Proc. Natl. Acad. Sci. U.S.A.">
        <title>Genome sequencing of adzuki bean (Vigna angularis) provides insight into high starch and low fat accumulation and domestication.</title>
        <authorList>
            <person name="Yang K."/>
            <person name="Tian Z."/>
            <person name="Chen C."/>
            <person name="Luo L."/>
            <person name="Zhao B."/>
            <person name="Wang Z."/>
            <person name="Yu L."/>
            <person name="Li Y."/>
            <person name="Sun Y."/>
            <person name="Li W."/>
            <person name="Chen Y."/>
            <person name="Li Y."/>
            <person name="Zhang Y."/>
            <person name="Ai D."/>
            <person name="Zhao J."/>
            <person name="Shang C."/>
            <person name="Ma Y."/>
            <person name="Wu B."/>
            <person name="Wang M."/>
            <person name="Gao L."/>
            <person name="Sun D."/>
            <person name="Zhang P."/>
            <person name="Guo F."/>
            <person name="Wang W."/>
            <person name="Li Y."/>
            <person name="Wang J."/>
            <person name="Varshney R.K."/>
            <person name="Wang J."/>
            <person name="Ling H.Q."/>
            <person name="Wan P."/>
        </authorList>
    </citation>
    <scope>NUCLEOTIDE SEQUENCE</scope>
    <source>
        <strain evidence="4">cv. Jingnong 6</strain>
    </source>
</reference>
<proteinExistence type="predicted"/>
<feature type="region of interest" description="Disordered" evidence="1">
    <location>
        <begin position="344"/>
        <end position="364"/>
    </location>
</feature>
<dbReference type="PANTHER" id="PTHR31099">
    <property type="entry name" value="OS06G0165300 PROTEIN"/>
    <property type="match status" value="1"/>
</dbReference>
<dbReference type="PANTHER" id="PTHR31099:SF28">
    <property type="entry name" value="F5J5.12"/>
    <property type="match status" value="1"/>
</dbReference>
<protein>
    <recommendedName>
        <fullName evidence="2">Transposase (putative) gypsy type domain-containing protein</fullName>
    </recommendedName>
</protein>
<feature type="region of interest" description="Disordered" evidence="1">
    <location>
        <begin position="389"/>
        <end position="423"/>
    </location>
</feature>
<evidence type="ECO:0000256" key="1">
    <source>
        <dbReference type="SAM" id="MobiDB-lite"/>
    </source>
</evidence>
<dbReference type="InterPro" id="IPR007321">
    <property type="entry name" value="Transposase_28"/>
</dbReference>
<dbReference type="Pfam" id="PF04195">
    <property type="entry name" value="Transposase_28"/>
    <property type="match status" value="1"/>
</dbReference>
<dbReference type="Gramene" id="KOM54932">
    <property type="protein sequence ID" value="KOM54932"/>
    <property type="gene ID" value="LR48_Vigan10g082400"/>
</dbReference>
<name>A0A0L9VJ41_PHAAN</name>
<evidence type="ECO:0000313" key="3">
    <source>
        <dbReference type="EMBL" id="KOM54932.1"/>
    </source>
</evidence>
<feature type="domain" description="Transposase (putative) gypsy type" evidence="2">
    <location>
        <begin position="163"/>
        <end position="220"/>
    </location>
</feature>
<evidence type="ECO:0000313" key="4">
    <source>
        <dbReference type="Proteomes" id="UP000053144"/>
    </source>
</evidence>
<dbReference type="AlphaFoldDB" id="A0A0L9VJ41"/>
<sequence>MSAVSISFSEEPAGQGGRGVVRGNAQSSSSMSSSFLEKSERKVDLGPESPFYGGERVINGIFLFLLKGDVRIDREIAKSSGGWPHIKGYGWASNDVGTFRSDYNTQEELQWWADRSHIVRNMEDAHLIRLRVSHRNERVFHGKGTSEEDFFFVYTYMFNQLFLQVSFTAFQAAVLHELNIAPSQLHPNGWAAIQAFVTICAAMGITPSVTIFLHYFNVRPLARRGWVSLCAVHSRTLLKPYSESFKNFKTRYFKVIIRDADRFKFHEEVGLPLFPFYWTRDPRKINAWAVGRMTPKELEDVRIINTLPSRLSARNFVECLGHEDFDQMAFGYMSLLAPRKTSFSSSYKRQGNSSSKARDPQTTSSSCAFAPIKIRLVVPLTEQVTVVVAQPTTKKRKSKEGEKSSSKRNRRGGSSPHPIPASVFDSEFHVSSRMNFHMSSSQHAVVEPLAEGDLINATLELTARGAILT</sequence>
<gene>
    <name evidence="3" type="ORF">LR48_Vigan10g082400</name>
</gene>
<organism evidence="3 4">
    <name type="scientific">Phaseolus angularis</name>
    <name type="common">Azuki bean</name>
    <name type="synonym">Vigna angularis</name>
    <dbReference type="NCBI Taxonomy" id="3914"/>
    <lineage>
        <taxon>Eukaryota</taxon>
        <taxon>Viridiplantae</taxon>
        <taxon>Streptophyta</taxon>
        <taxon>Embryophyta</taxon>
        <taxon>Tracheophyta</taxon>
        <taxon>Spermatophyta</taxon>
        <taxon>Magnoliopsida</taxon>
        <taxon>eudicotyledons</taxon>
        <taxon>Gunneridae</taxon>
        <taxon>Pentapetalae</taxon>
        <taxon>rosids</taxon>
        <taxon>fabids</taxon>
        <taxon>Fabales</taxon>
        <taxon>Fabaceae</taxon>
        <taxon>Papilionoideae</taxon>
        <taxon>50 kb inversion clade</taxon>
        <taxon>NPAAA clade</taxon>
        <taxon>indigoferoid/millettioid clade</taxon>
        <taxon>Phaseoleae</taxon>
        <taxon>Vigna</taxon>
    </lineage>
</organism>
<dbReference type="EMBL" id="CM003380">
    <property type="protein sequence ID" value="KOM54932.1"/>
    <property type="molecule type" value="Genomic_DNA"/>
</dbReference>
<feature type="region of interest" description="Disordered" evidence="1">
    <location>
        <begin position="1"/>
        <end position="41"/>
    </location>
</feature>
<dbReference type="Proteomes" id="UP000053144">
    <property type="component" value="Chromosome 10"/>
</dbReference>
<accession>A0A0L9VJ41</accession>
<evidence type="ECO:0000259" key="2">
    <source>
        <dbReference type="Pfam" id="PF04195"/>
    </source>
</evidence>